<organism evidence="2">
    <name type="scientific">Candidatus Electrothrix aestuarii</name>
    <dbReference type="NCBI Taxonomy" id="3062594"/>
    <lineage>
        <taxon>Bacteria</taxon>
        <taxon>Pseudomonadati</taxon>
        <taxon>Thermodesulfobacteriota</taxon>
        <taxon>Desulfobulbia</taxon>
        <taxon>Desulfobulbales</taxon>
        <taxon>Desulfobulbaceae</taxon>
        <taxon>Candidatus Electrothrix</taxon>
    </lineage>
</organism>
<keyword evidence="1" id="KW-0472">Membrane</keyword>
<dbReference type="EMBL" id="CP159373">
    <property type="protein sequence ID" value="XCN72573.1"/>
    <property type="molecule type" value="Genomic_DNA"/>
</dbReference>
<keyword evidence="1" id="KW-0812">Transmembrane</keyword>
<dbReference type="AlphaFoldDB" id="A0AAU8LTR4"/>
<reference evidence="2" key="1">
    <citation type="journal article" date="2024" name="Syst. Appl. Microbiol.">
        <title>First single-strain enrichments of Electrothrix cable bacteria, description of E. aestuarii sp. nov. and E. rattekaaiensis sp. nov., and proposal of a cable bacteria taxonomy following the rules of the SeqCode.</title>
        <authorList>
            <person name="Plum-Jensen L.E."/>
            <person name="Schramm A."/>
            <person name="Marshall I.P.G."/>
        </authorList>
    </citation>
    <scope>NUCLEOTIDE SEQUENCE</scope>
    <source>
        <strain evidence="2">Rat1</strain>
    </source>
</reference>
<keyword evidence="1" id="KW-1133">Transmembrane helix</keyword>
<feature type="transmembrane region" description="Helical" evidence="1">
    <location>
        <begin position="63"/>
        <end position="82"/>
    </location>
</feature>
<evidence type="ECO:0000256" key="1">
    <source>
        <dbReference type="SAM" id="Phobius"/>
    </source>
</evidence>
<evidence type="ECO:0008006" key="3">
    <source>
        <dbReference type="Google" id="ProtNLM"/>
    </source>
</evidence>
<name>A0AAU8LTR4_9BACT</name>
<accession>A0AAU8LTR4</accession>
<gene>
    <name evidence="2" type="ORF">Q3M24_20135</name>
</gene>
<proteinExistence type="predicted"/>
<feature type="transmembrane region" description="Helical" evidence="1">
    <location>
        <begin position="7"/>
        <end position="30"/>
    </location>
</feature>
<evidence type="ECO:0000313" key="2">
    <source>
        <dbReference type="EMBL" id="XCN72573.1"/>
    </source>
</evidence>
<dbReference type="KEGG" id="eaj:Q3M24_20135"/>
<reference evidence="2" key="2">
    <citation type="submission" date="2024-06" db="EMBL/GenBank/DDBJ databases">
        <authorList>
            <person name="Plum-Jensen L.E."/>
            <person name="Schramm A."/>
            <person name="Marshall I.P.G."/>
        </authorList>
    </citation>
    <scope>NUCLEOTIDE SEQUENCE</scope>
    <source>
        <strain evidence="2">Rat1</strain>
    </source>
</reference>
<protein>
    <recommendedName>
        <fullName evidence="3">Tetratricopeptide repeat protein</fullName>
    </recommendedName>
</protein>
<sequence length="225" mass="25071">MIVSTEFLIYVALYRLTVLTVGALSIYLGFRLFTRLGEEQQSRTGTTLLDTKIWTIRLSTTNFWPGVFLVLFGTGLIGVMLWQGAPQLTLEDIQEATVQSAVEHKDVEAKDNAMLNLGLCTEHVLPPEVQERLNQELVKLKQPGMTLEAAAEHLGHIARIWHMQGRGLEALAMARLAYLYGPAKDRATNLALYAELLVVNGRELEAVEAHKDLVNMESEAPEEAE</sequence>